<dbReference type="EMBL" id="VICG01000014">
    <property type="protein sequence ID" value="KAA8565102.1"/>
    <property type="molecule type" value="Genomic_DNA"/>
</dbReference>
<comment type="caution">
    <text evidence="1">The sequence shown here is derived from an EMBL/GenBank/DDBJ whole genome shotgun (WGS) entry which is preliminary data.</text>
</comment>
<sequence length="139" mass="15392">MKELSLVSPSHLAFTLWAKNLLLTSKCVSLAKTERIKLLLCKIPEGGGSTLDGVERKVYMLISQGARSRGGRTEGISTHALAKLQMSCIELALISREYKVSKPDIILYSTLCPKKQLHFSSYRLDSGFTLPKLLSEHIS</sequence>
<name>A0A5M9JB58_MONFR</name>
<proteinExistence type="predicted"/>
<protein>
    <submittedName>
        <fullName evidence="1">Uncharacterized protein</fullName>
    </submittedName>
</protein>
<dbReference type="Proteomes" id="UP000322873">
    <property type="component" value="Unassembled WGS sequence"/>
</dbReference>
<evidence type="ECO:0000313" key="1">
    <source>
        <dbReference type="EMBL" id="KAA8565102.1"/>
    </source>
</evidence>
<keyword evidence="2" id="KW-1185">Reference proteome</keyword>
<accession>A0A5M9JB58</accession>
<dbReference type="AlphaFoldDB" id="A0A5M9JB58"/>
<reference evidence="1 2" key="1">
    <citation type="submission" date="2019-06" db="EMBL/GenBank/DDBJ databases">
        <title>Genome Sequence of the Brown Rot Fungal Pathogen Monilinia fructicola.</title>
        <authorList>
            <person name="De Miccolis Angelini R.M."/>
            <person name="Landi L."/>
            <person name="Abate D."/>
            <person name="Pollastro S."/>
            <person name="Romanazzi G."/>
            <person name="Faretra F."/>
        </authorList>
    </citation>
    <scope>NUCLEOTIDE SEQUENCE [LARGE SCALE GENOMIC DNA]</scope>
    <source>
        <strain evidence="1 2">Mfrc123</strain>
    </source>
</reference>
<gene>
    <name evidence="1" type="ORF">EYC84_010852</name>
</gene>
<organism evidence="1 2">
    <name type="scientific">Monilinia fructicola</name>
    <name type="common">Brown rot fungus</name>
    <name type="synonym">Ciboria fructicola</name>
    <dbReference type="NCBI Taxonomy" id="38448"/>
    <lineage>
        <taxon>Eukaryota</taxon>
        <taxon>Fungi</taxon>
        <taxon>Dikarya</taxon>
        <taxon>Ascomycota</taxon>
        <taxon>Pezizomycotina</taxon>
        <taxon>Leotiomycetes</taxon>
        <taxon>Helotiales</taxon>
        <taxon>Sclerotiniaceae</taxon>
        <taxon>Monilinia</taxon>
    </lineage>
</organism>
<evidence type="ECO:0000313" key="2">
    <source>
        <dbReference type="Proteomes" id="UP000322873"/>
    </source>
</evidence>